<dbReference type="PANTHER" id="PTHR13183">
    <property type="entry name" value="AXONEMAL INNER ARM DYNEIN LIGHT CHAIN 28"/>
    <property type="match status" value="1"/>
</dbReference>
<keyword evidence="3" id="KW-0505">Motor protein</keyword>
<evidence type="ECO:0000256" key="4">
    <source>
        <dbReference type="ARBA" id="ARBA00038114"/>
    </source>
</evidence>
<comment type="similarity">
    <text evidence="4">Belongs to the inner dynein arm light chain family.</text>
</comment>
<dbReference type="GeneID" id="108678737"/>
<evidence type="ECO:0000256" key="2">
    <source>
        <dbReference type="ARBA" id="ARBA00023054"/>
    </source>
</evidence>
<protein>
    <submittedName>
        <fullName evidence="8">33 kDa inner dynein arm light chain, axonemal</fullName>
    </submittedName>
</protein>
<feature type="coiled-coil region" evidence="5">
    <location>
        <begin position="205"/>
        <end position="256"/>
    </location>
</feature>
<dbReference type="OrthoDB" id="273640at2759"/>
<feature type="compositionally biased region" description="Polar residues" evidence="6">
    <location>
        <begin position="28"/>
        <end position="50"/>
    </location>
</feature>
<reference evidence="8" key="1">
    <citation type="submission" date="2025-08" db="UniProtKB">
        <authorList>
            <consortium name="RefSeq"/>
        </authorList>
    </citation>
    <scope>IDENTIFICATION</scope>
    <source>
        <tissue evidence="8">Whole organism</tissue>
    </source>
</reference>
<keyword evidence="7" id="KW-1185">Reference proteome</keyword>
<dbReference type="KEGG" id="hazt:108678737"/>
<evidence type="ECO:0000256" key="3">
    <source>
        <dbReference type="ARBA" id="ARBA00023175"/>
    </source>
</evidence>
<name>A0A979FUZ5_HYAAZ</name>
<dbReference type="AlphaFoldDB" id="A0A979FUZ5"/>
<feature type="region of interest" description="Disordered" evidence="6">
    <location>
        <begin position="1"/>
        <end position="79"/>
    </location>
</feature>
<dbReference type="GO" id="GO:0030286">
    <property type="term" value="C:dynein complex"/>
    <property type="evidence" value="ECO:0007669"/>
    <property type="project" value="UniProtKB-KW"/>
</dbReference>
<evidence type="ECO:0000313" key="7">
    <source>
        <dbReference type="Proteomes" id="UP000694843"/>
    </source>
</evidence>
<evidence type="ECO:0000256" key="1">
    <source>
        <dbReference type="ARBA" id="ARBA00023017"/>
    </source>
</evidence>
<organism evidence="7 8">
    <name type="scientific">Hyalella azteca</name>
    <name type="common">Amphipod</name>
    <dbReference type="NCBI Taxonomy" id="294128"/>
    <lineage>
        <taxon>Eukaryota</taxon>
        <taxon>Metazoa</taxon>
        <taxon>Ecdysozoa</taxon>
        <taxon>Arthropoda</taxon>
        <taxon>Crustacea</taxon>
        <taxon>Multicrustacea</taxon>
        <taxon>Malacostraca</taxon>
        <taxon>Eumalacostraca</taxon>
        <taxon>Peracarida</taxon>
        <taxon>Amphipoda</taxon>
        <taxon>Senticaudata</taxon>
        <taxon>Talitrida</taxon>
        <taxon>Talitroidea</taxon>
        <taxon>Hyalellidae</taxon>
        <taxon>Hyalella</taxon>
    </lineage>
</organism>
<dbReference type="RefSeq" id="XP_047740377.1">
    <property type="nucleotide sequence ID" value="XM_047884421.1"/>
</dbReference>
<dbReference type="InterPro" id="IPR019347">
    <property type="entry name" value="Axonemal_dynein_light_chain"/>
</dbReference>
<dbReference type="Pfam" id="PF10211">
    <property type="entry name" value="Ax_dynein_light"/>
    <property type="match status" value="1"/>
</dbReference>
<accession>A0A979FUZ5</accession>
<proteinExistence type="inferred from homology"/>
<dbReference type="GO" id="GO:0097546">
    <property type="term" value="C:ciliary base"/>
    <property type="evidence" value="ECO:0007669"/>
    <property type="project" value="TreeGrafter"/>
</dbReference>
<dbReference type="GO" id="GO:0005930">
    <property type="term" value="C:axoneme"/>
    <property type="evidence" value="ECO:0007669"/>
    <property type="project" value="TreeGrafter"/>
</dbReference>
<dbReference type="Proteomes" id="UP000694843">
    <property type="component" value="Unplaced"/>
</dbReference>
<evidence type="ECO:0000256" key="6">
    <source>
        <dbReference type="SAM" id="MobiDB-lite"/>
    </source>
</evidence>
<evidence type="ECO:0000256" key="5">
    <source>
        <dbReference type="SAM" id="Coils"/>
    </source>
</evidence>
<gene>
    <name evidence="8" type="primary">LOC108678737</name>
</gene>
<dbReference type="GO" id="GO:0045504">
    <property type="term" value="F:dynein heavy chain binding"/>
    <property type="evidence" value="ECO:0007669"/>
    <property type="project" value="TreeGrafter"/>
</dbReference>
<keyword evidence="1" id="KW-0243">Dynein</keyword>
<keyword evidence="2 5" id="KW-0175">Coiled coil</keyword>
<dbReference type="PANTHER" id="PTHR13183:SF0">
    <property type="entry name" value="AXONEMAL DYNEIN LIGHT INTERMEDIATE POLYPEPTIDE 1"/>
    <property type="match status" value="1"/>
</dbReference>
<sequence length="281" mass="31883">MAQNRQASLVKYDTPLLVTTKKKGSGRIKTSATDPSQPTDVSESSMTSAPGMTGSVPAGGALGTTDAEDQPRVPGLQELRNMETEEVLRLILPPRQWEQEGQLWVQSVSTTPATSVDVQQLQEQLDLRLQQLAAYENGICPVRRELYTQCFDELIRQVTINCSERGVLLYRVRHQLSAELHAYQRLYTSACAYGVRKALMAEEHKVRLSSACEEKRQQLQQLQERAEQLRGEIEQLRQEEQQVRQEESERHLEARQAQQSTIEILKKKLEGIIKQATQTKK</sequence>
<evidence type="ECO:0000313" key="8">
    <source>
        <dbReference type="RefSeq" id="XP_047740377.1"/>
    </source>
</evidence>